<gene>
    <name evidence="13" type="ORF">HMPREF9447_05281</name>
</gene>
<dbReference type="NCBIfam" id="TIGR04056">
    <property type="entry name" value="OMP_RagA_SusC"/>
    <property type="match status" value="1"/>
</dbReference>
<dbReference type="EMBL" id="ADLF01000024">
    <property type="protein sequence ID" value="EKU87822.1"/>
    <property type="molecule type" value="Genomic_DNA"/>
</dbReference>
<comment type="similarity">
    <text evidence="8 9">Belongs to the TonB-dependent receptor family.</text>
</comment>
<evidence type="ECO:0000256" key="7">
    <source>
        <dbReference type="ARBA" id="ARBA00023237"/>
    </source>
</evidence>
<dbReference type="Gene3D" id="2.170.130.10">
    <property type="entry name" value="TonB-dependent receptor, plug domain"/>
    <property type="match status" value="1"/>
</dbReference>
<feature type="signal peptide" evidence="10">
    <location>
        <begin position="1"/>
        <end position="20"/>
    </location>
</feature>
<dbReference type="SUPFAM" id="SSF49464">
    <property type="entry name" value="Carboxypeptidase regulatory domain-like"/>
    <property type="match status" value="1"/>
</dbReference>
<dbReference type="NCBIfam" id="TIGR04057">
    <property type="entry name" value="SusC_RagA_signa"/>
    <property type="match status" value="1"/>
</dbReference>
<keyword evidence="3 8" id="KW-1134">Transmembrane beta strand</keyword>
<feature type="chain" id="PRO_5003929427" evidence="10">
    <location>
        <begin position="21"/>
        <end position="1068"/>
    </location>
</feature>
<reference evidence="13 14" key="1">
    <citation type="submission" date="2012-09" db="EMBL/GenBank/DDBJ databases">
        <title>The Genome Sequence of Bacteroides oleiciplenus YIT 12058.</title>
        <authorList>
            <consortium name="The Broad Institute Genome Sequencing Platform"/>
            <person name="Earl A."/>
            <person name="Ward D."/>
            <person name="Feldgarden M."/>
            <person name="Gevers D."/>
            <person name="Morotomi M."/>
            <person name="Walker B."/>
            <person name="Young S.K."/>
            <person name="Zeng Q."/>
            <person name="Gargeya S."/>
            <person name="Fitzgerald M."/>
            <person name="Haas B."/>
            <person name="Abouelleil A."/>
            <person name="Alvarado L."/>
            <person name="Arachchi H.M."/>
            <person name="Berlin A.M."/>
            <person name="Chapman S.B."/>
            <person name="Goldberg J."/>
            <person name="Griggs A."/>
            <person name="Gujja S."/>
            <person name="Hansen M."/>
            <person name="Howarth C."/>
            <person name="Imamovic A."/>
            <person name="Larimer J."/>
            <person name="McCowen C."/>
            <person name="Montmayeur A."/>
            <person name="Murphy C."/>
            <person name="Neiman D."/>
            <person name="Pearson M."/>
            <person name="Priest M."/>
            <person name="Roberts A."/>
            <person name="Saif S."/>
            <person name="Shea T."/>
            <person name="Sisk P."/>
            <person name="Sykes S."/>
            <person name="Wortman J."/>
            <person name="Nusbaum C."/>
            <person name="Birren B."/>
        </authorList>
    </citation>
    <scope>NUCLEOTIDE SEQUENCE [LARGE SCALE GENOMIC DNA]</scope>
    <source>
        <strain evidence="13 14">YIT 12058</strain>
    </source>
</reference>
<evidence type="ECO:0000256" key="1">
    <source>
        <dbReference type="ARBA" id="ARBA00004571"/>
    </source>
</evidence>
<dbReference type="Pfam" id="PF13715">
    <property type="entry name" value="CarbopepD_reg_2"/>
    <property type="match status" value="1"/>
</dbReference>
<name>K9EAB3_9BACE</name>
<evidence type="ECO:0000256" key="2">
    <source>
        <dbReference type="ARBA" id="ARBA00022448"/>
    </source>
</evidence>
<dbReference type="Pfam" id="PF07715">
    <property type="entry name" value="Plug"/>
    <property type="match status" value="1"/>
</dbReference>
<dbReference type="RefSeq" id="WP_009132646.1">
    <property type="nucleotide sequence ID" value="NZ_JH992946.1"/>
</dbReference>
<evidence type="ECO:0000259" key="11">
    <source>
        <dbReference type="Pfam" id="PF00593"/>
    </source>
</evidence>
<proteinExistence type="inferred from homology"/>
<evidence type="ECO:0000256" key="5">
    <source>
        <dbReference type="ARBA" id="ARBA00023077"/>
    </source>
</evidence>
<evidence type="ECO:0000256" key="10">
    <source>
        <dbReference type="SAM" id="SignalP"/>
    </source>
</evidence>
<dbReference type="GO" id="GO:0009279">
    <property type="term" value="C:cell outer membrane"/>
    <property type="evidence" value="ECO:0007669"/>
    <property type="project" value="UniProtKB-SubCell"/>
</dbReference>
<dbReference type="AlphaFoldDB" id="K9EAB3"/>
<keyword evidence="10" id="KW-0732">Signal</keyword>
<evidence type="ECO:0000313" key="13">
    <source>
        <dbReference type="EMBL" id="EKU87822.1"/>
    </source>
</evidence>
<evidence type="ECO:0000256" key="3">
    <source>
        <dbReference type="ARBA" id="ARBA00022452"/>
    </source>
</evidence>
<evidence type="ECO:0000256" key="4">
    <source>
        <dbReference type="ARBA" id="ARBA00022692"/>
    </source>
</evidence>
<dbReference type="PROSITE" id="PS52016">
    <property type="entry name" value="TONB_DEPENDENT_REC_3"/>
    <property type="match status" value="1"/>
</dbReference>
<dbReference type="PATRIC" id="fig|742727.4.peg.5397"/>
<keyword evidence="6 8" id="KW-0472">Membrane</keyword>
<dbReference type="Pfam" id="PF00593">
    <property type="entry name" value="TonB_dep_Rec_b-barrel"/>
    <property type="match status" value="1"/>
</dbReference>
<dbReference type="InterPro" id="IPR000531">
    <property type="entry name" value="Beta-barrel_TonB"/>
</dbReference>
<dbReference type="Proteomes" id="UP000009872">
    <property type="component" value="Unassembled WGS sequence"/>
</dbReference>
<dbReference type="InterPro" id="IPR036942">
    <property type="entry name" value="Beta-barrel_TonB_sf"/>
</dbReference>
<evidence type="ECO:0000256" key="8">
    <source>
        <dbReference type="PROSITE-ProRule" id="PRU01360"/>
    </source>
</evidence>
<comment type="caution">
    <text evidence="13">The sequence shown here is derived from an EMBL/GenBank/DDBJ whole genome shotgun (WGS) entry which is preliminary data.</text>
</comment>
<accession>K9EAB3</accession>
<keyword evidence="4 8" id="KW-0812">Transmembrane</keyword>
<keyword evidence="7 8" id="KW-0998">Cell outer membrane</keyword>
<dbReference type="InterPro" id="IPR023996">
    <property type="entry name" value="TonB-dep_OMP_SusC/RagA"/>
</dbReference>
<dbReference type="InterPro" id="IPR008969">
    <property type="entry name" value="CarboxyPept-like_regulatory"/>
</dbReference>
<dbReference type="FunFam" id="2.170.130.10:FF:000008">
    <property type="entry name" value="SusC/RagA family TonB-linked outer membrane protein"/>
    <property type="match status" value="1"/>
</dbReference>
<evidence type="ECO:0000256" key="9">
    <source>
        <dbReference type="RuleBase" id="RU003357"/>
    </source>
</evidence>
<comment type="subcellular location">
    <subcellularLocation>
        <location evidence="1 8">Cell outer membrane</location>
        <topology evidence="1 8">Multi-pass membrane protein</topology>
    </subcellularLocation>
</comment>
<feature type="domain" description="TonB-dependent receptor plug" evidence="12">
    <location>
        <begin position="116"/>
        <end position="241"/>
    </location>
</feature>
<dbReference type="InterPro" id="IPR012910">
    <property type="entry name" value="Plug_dom"/>
</dbReference>
<protein>
    <submittedName>
        <fullName evidence="13">SusC/RagA family TonB-linked outer membrane protein</fullName>
    </submittedName>
</protein>
<keyword evidence="14" id="KW-1185">Reference proteome</keyword>
<dbReference type="InterPro" id="IPR037066">
    <property type="entry name" value="Plug_dom_sf"/>
</dbReference>
<dbReference type="Gene3D" id="2.60.40.1120">
    <property type="entry name" value="Carboxypeptidase-like, regulatory domain"/>
    <property type="match status" value="1"/>
</dbReference>
<dbReference type="Gene3D" id="2.40.170.20">
    <property type="entry name" value="TonB-dependent receptor, beta-barrel domain"/>
    <property type="match status" value="1"/>
</dbReference>
<evidence type="ECO:0000313" key="14">
    <source>
        <dbReference type="Proteomes" id="UP000009872"/>
    </source>
</evidence>
<keyword evidence="2 8" id="KW-0813">Transport</keyword>
<dbReference type="STRING" id="742727.HMPREF9447_05281"/>
<dbReference type="InterPro" id="IPR039426">
    <property type="entry name" value="TonB-dep_rcpt-like"/>
</dbReference>
<organism evidence="13 14">
    <name type="scientific">Bacteroides oleiciplenus YIT 12058</name>
    <dbReference type="NCBI Taxonomy" id="742727"/>
    <lineage>
        <taxon>Bacteria</taxon>
        <taxon>Pseudomonadati</taxon>
        <taxon>Bacteroidota</taxon>
        <taxon>Bacteroidia</taxon>
        <taxon>Bacteroidales</taxon>
        <taxon>Bacteroidaceae</taxon>
        <taxon>Bacteroides</taxon>
    </lineage>
</organism>
<evidence type="ECO:0000256" key="6">
    <source>
        <dbReference type="ARBA" id="ARBA00023136"/>
    </source>
</evidence>
<dbReference type="SUPFAM" id="SSF56935">
    <property type="entry name" value="Porins"/>
    <property type="match status" value="1"/>
</dbReference>
<feature type="domain" description="TonB-dependent receptor-like beta-barrel" evidence="11">
    <location>
        <begin position="401"/>
        <end position="801"/>
    </location>
</feature>
<dbReference type="HOGENOM" id="CLU_004317_0_2_10"/>
<sequence>MRSFLILCFLFLMCGFTVQAQVKVQGLVRLASDKEPIAGATVLIKGMNTGTVTDMEGRFSLTLNTVPATLAVSFLGMKTKEVKVISSTPVNLDILLEEDQTQIDEVVVIGYGTVRKSDLTGSVSTMKGSDVGNAHMLSLDQSMAGRMAGVNITNTSGEPGAGISIQIRGTGSINSDSEPLYVIDGAPITKDAGTGVGNIDGLSSAVVNPLSSINPNDIHSIEILKDASATAIYGSRGANGVVLITTKSGMVGKPVVTFGASVGFSNVSKKIDVLNGTDYLNYMAHERKDNTYIEKYDSLMNTPSQNWQDALFKTAITQDYNVGVRGGTESTKYALSAAYTDQQGTVDNSGFNRFTIRSRIDQNIGKRIKVGVNLSYAAFTQDGVPSGGSKDAGADVFQQALTYRPVNYRSNETDLAESGELSDDYNMQSNPKDYVQQVRNTLNNTRMIINTYAEYEFMKGLLFKTSYNLDDTKTDKNIFYPASIAAGAATNGRGTNAWAKRRNWSWENLLTYSTVIHKDHSINAILGYTMEKQTGRNFSIETRDYMDVFASLPGGNVGHGLSTMAPVVSEFSSTLVSYLGRINYSYKGKYLFTASVRSDGSSKFPKGKKFSYFPSVALAWNMKKESFMKSLEAIEDLKLRLSYGRTGNQGIPPYSSQEVYANVYYSFNQSGGMKPSSALKPGIIVQSIANPDLTWETTEQYNVGLDLGLLRNRITLSVDAYFKKTFDLLLSKPLDYSMGFASMMYNSGSLENKGIEFVLNTVNVSHRNFSWTSSFNLSFNRNKVLNLGDNAALTFNGGNLYNEAFILQPGQPVGTMYGFIYDGVYTYGDYKNFYIDQDPSKGLVSKEQCTAIYERIKSGSEKAVLMDGQPKYAGGIPLPGSAKFRDIVGEDNNVTPEDRTYIGNSDPKFFGGFVNKFEFKGFDINLFMQFSYGNKFLVANYFPLQGYDTRNILQDIYDNAWRPYRDSNVWPDYTIDSYKSVASSMVVEDGSYLKIKDLTIGYTIPTQWLNSVGISKARIYLTGQNLFTFTKFKWYDPEVASNNPIMGGFYRFTYPSSRTIITGISLSF</sequence>
<keyword evidence="5 9" id="KW-0798">TonB box</keyword>
<dbReference type="eggNOG" id="COG1629">
    <property type="taxonomic scope" value="Bacteria"/>
</dbReference>
<dbReference type="InterPro" id="IPR023997">
    <property type="entry name" value="TonB-dep_OMP_SusC/RagA_CS"/>
</dbReference>
<evidence type="ECO:0000259" key="12">
    <source>
        <dbReference type="Pfam" id="PF07715"/>
    </source>
</evidence>